<dbReference type="HOGENOM" id="CLU_585076_0_0_11"/>
<evidence type="ECO:0000313" key="3">
    <source>
        <dbReference type="EMBL" id="CAC36866.1"/>
    </source>
</evidence>
<geneLocation type="plasmid" evidence="4">
    <name>SCP1</name>
</geneLocation>
<dbReference type="STRING" id="100226.gene:17765519"/>
<sequence>MPKRGSWSWIGSSQAVRRDNRDVTKHRFLVARQIGAEPFSYTRTCLDTSLVERLRNTSLDDMTDLDAAYELTRLAMVDLEAFGTGGGETLDDQEIAVLLRTLPAVLKRLGVALKLPFRDFKSFKSYWKDQGMSDSYAARRSYVNSVFGPALDQLDEYHPHLRQSRDQTRRITDVTRRRLRDGLAGAWWGGTLDEVQFLSRLYDLDNLPSHDSRFANAARDIWQHCINNPADWEDDWIWHDERFGLADGDEALLRFLAEMLHPAARTDTAEVERLHAFFNETLAHDGYELIEVDSISGAPVFAARTIGAGVPGVMKNLIFAADGPKPEFVLGDAINNDVLIVKNEQFCLVYSQPLSASGLTWGEMISWWRARESLPADMPDNEVGRALYKRLWTSLHSDPERPKWLSPEQRVFRTYCELYPISETGASHPALLPQVYLHMDPKTRKERGNKDTALGRERMDFLLLLPHGVRVVVEVDGKHHYAEGDEASPRLYAKMVAEDRALRLKGYEVYRFGGYELGLNSAPAMLRRFFAELLGSQP</sequence>
<reference evidence="3" key="1">
    <citation type="journal article" date="1998" name="J. Bacteriol.">
        <title>Cloning and physical mapping of the EcoRI fragments of the giant linear plasmid SCP1.</title>
        <authorList>
            <person name="Redenbach M."/>
            <person name="Ikeda K."/>
            <person name="Yamasaki M."/>
            <person name="Kinashi H."/>
        </authorList>
    </citation>
    <scope>NUCLEOTIDE SEQUENCE</scope>
    <source>
        <strain evidence="3">A3</strain>
        <plasmid evidence="4">SCP1</plasmid>
    </source>
</reference>
<reference evidence="3" key="6">
    <citation type="submission" date="2015-02" db="EMBL/GenBank/DDBJ databases">
        <title>.</title>
        <authorList>
            <person name="Brown S.P."/>
            <person name="Murphy L.D."/>
            <person name="Harris D."/>
        </authorList>
    </citation>
    <scope>NUCLEOTIDE SEQUENCE</scope>
    <source>
        <strain evidence="3">A3</strain>
        <plasmid evidence="4">SCP1</plasmid>
    </source>
</reference>
<evidence type="ECO:0000259" key="1">
    <source>
        <dbReference type="Pfam" id="PF18860"/>
    </source>
</evidence>
<evidence type="ECO:0000313" key="4">
    <source>
        <dbReference type="Proteomes" id="UP000001973"/>
    </source>
</evidence>
<dbReference type="InterPro" id="IPR041427">
    <property type="entry name" value="AbiJ-NTD3"/>
</dbReference>
<feature type="domain" description="AbiJ-NTD3" evidence="1">
    <location>
        <begin position="170"/>
        <end position="335"/>
    </location>
</feature>
<reference evidence="3" key="5">
    <citation type="journal article" date="2009" name="Mol. Microbiol.">
        <title>Extracellular signalling, translational control, two repressors and an activator all contribute to the regulation of methylenomycin production in Streptomyces coelicolor.</title>
        <authorList>
            <person name="O'Rourke S."/>
            <person name="Wietzorrek A."/>
            <person name="Fowler K."/>
            <person name="Corre C."/>
            <person name="Challis G.L."/>
            <person name="Chater K.F."/>
        </authorList>
    </citation>
    <scope>NUCLEOTIDE SEQUENCE</scope>
    <source>
        <strain evidence="3">A3</strain>
        <plasmid evidence="4">SCP1</plasmid>
    </source>
</reference>
<dbReference type="Proteomes" id="UP000001973">
    <property type="component" value="Plasmid SCP1"/>
</dbReference>
<dbReference type="EMBL" id="AL589148">
    <property type="protein sequence ID" value="CAC36535.1"/>
    <property type="molecule type" value="Genomic_DNA"/>
</dbReference>
<evidence type="ECO:0000313" key="2">
    <source>
        <dbReference type="EMBL" id="CAC36535.1"/>
    </source>
</evidence>
<organism evidence="3 4">
    <name type="scientific">Streptomyces coelicolor (strain ATCC BAA-471 / A3(2) / M145)</name>
    <dbReference type="NCBI Taxonomy" id="100226"/>
    <lineage>
        <taxon>Bacteria</taxon>
        <taxon>Bacillati</taxon>
        <taxon>Actinomycetota</taxon>
        <taxon>Actinomycetes</taxon>
        <taxon>Kitasatosporales</taxon>
        <taxon>Streptomycetaceae</taxon>
        <taxon>Streptomyces</taxon>
        <taxon>Streptomyces albidoflavus group</taxon>
    </lineage>
</organism>
<reference evidence="3" key="2">
    <citation type="submission" date="2001-02" db="EMBL/GenBank/DDBJ databases">
        <authorList>
            <person name="Bentley S.D."/>
            <person name="Parkhill J."/>
            <person name="Barrell B.G."/>
            <person name="Rajandream M.A."/>
        </authorList>
    </citation>
    <scope>NUCLEOTIDE SEQUENCE</scope>
    <source>
        <strain evidence="3">A3</strain>
        <plasmid evidence="4">SCP1</plasmid>
    </source>
</reference>
<accession>Q99QL8</accession>
<protein>
    <recommendedName>
        <fullName evidence="1">AbiJ-NTD3 domain-containing protein</fullName>
    </recommendedName>
</protein>
<keyword evidence="4" id="KW-1185">Reference proteome</keyword>
<reference evidence="3" key="4">
    <citation type="journal article" date="2008" name="Proc. Natl. Acad. Sci. U.S.A.">
        <title>2-Alkyl-4-hydroxymethylfuran-3-carboxylic acids, antibiotic production inducers discovered by Streptomyces coelicolor genome mining.</title>
        <authorList>
            <person name="Corre C."/>
            <person name="Song L."/>
            <person name="O'Rourke S."/>
            <person name="Chater K.F."/>
            <person name="Challis G.L."/>
        </authorList>
    </citation>
    <scope>NUCLEOTIDE SEQUENCE</scope>
    <source>
        <strain evidence="3">A3</strain>
        <plasmid evidence="4">SCP1</plasmid>
    </source>
</reference>
<dbReference type="KEGG" id="sco:SCP1.13c"/>
<dbReference type="OrthoDB" id="7061676at2"/>
<proteinExistence type="predicted"/>
<dbReference type="KEGG" id="sco:SCP1.341"/>
<dbReference type="PATRIC" id="fig|100226.15.peg.7959"/>
<name>Q99QL8_STRCO</name>
<dbReference type="AlphaFoldDB" id="Q99QL8"/>
<dbReference type="Pfam" id="PF18860">
    <property type="entry name" value="AbiJ_NTD3"/>
    <property type="match status" value="1"/>
</dbReference>
<gene>
    <name evidence="2" type="ordered locus">SCP1.13c</name>
    <name evidence="3" type="ordered locus">SCP1.341</name>
</gene>
<reference evidence="4" key="3">
    <citation type="journal article" date="2002" name="Nature">
        <title>Complete genome sequence of the model actinomycete Streptomyces coelicolor A3(2).</title>
        <authorList>
            <person name="Bentley S.D."/>
            <person name="Chater K.F."/>
            <person name="Cerdeno-Tarraga A.M."/>
            <person name="Challis G.L."/>
            <person name="Thomson N.R."/>
            <person name="James K.D."/>
            <person name="Harris D.E."/>
            <person name="Quail M.A."/>
            <person name="Kieser H."/>
            <person name="Harper D."/>
            <person name="Bateman A."/>
            <person name="Brown S."/>
            <person name="Chandra G."/>
            <person name="Chen C.W."/>
            <person name="Collins M."/>
            <person name="Cronin A."/>
            <person name="Fraser A."/>
            <person name="Goble A."/>
            <person name="Hidalgo J."/>
            <person name="Hornsby T."/>
            <person name="Howarth S."/>
            <person name="Huang C.H."/>
            <person name="Kieser T."/>
            <person name="Larke L."/>
            <person name="Murphy L."/>
            <person name="Oliver K."/>
            <person name="O'Neil S."/>
            <person name="Rabbinowitsch E."/>
            <person name="Rajandream M.A."/>
            <person name="Rutherford K."/>
            <person name="Rutter S."/>
            <person name="Seeger K."/>
            <person name="Saunders D."/>
            <person name="Sharp S."/>
            <person name="Squares R."/>
            <person name="Squares S."/>
            <person name="Taylor K."/>
            <person name="Warren T."/>
            <person name="Wietzorrek A."/>
            <person name="Woodward J."/>
            <person name="Barrell B.G."/>
            <person name="Parkhill J."/>
            <person name="Hopwood D.A."/>
        </authorList>
    </citation>
    <scope>NUCLEOTIDE SEQUENCE [LARGE SCALE GENOMIC DNA]</scope>
    <source>
        <strain evidence="4">ATCC BAA-471 / A3(2) / M145</strain>
        <plasmid evidence="4">SCP1</plasmid>
    </source>
</reference>
<dbReference type="InParanoid" id="Q99QL8"/>
<dbReference type="EMBL" id="AL589148">
    <property type="protein sequence ID" value="CAC36866.1"/>
    <property type="molecule type" value="Genomic_DNA"/>
</dbReference>